<dbReference type="AlphaFoldDB" id="A0AAW2F806"/>
<dbReference type="GO" id="GO:0007165">
    <property type="term" value="P:signal transduction"/>
    <property type="evidence" value="ECO:0007669"/>
    <property type="project" value="UniProtKB-KW"/>
</dbReference>
<evidence type="ECO:0000256" key="1">
    <source>
        <dbReference type="ARBA" id="ARBA00004651"/>
    </source>
</evidence>
<feature type="transmembrane region" description="Helical" evidence="10">
    <location>
        <begin position="258"/>
        <end position="280"/>
    </location>
</feature>
<comment type="subcellular location">
    <subcellularLocation>
        <location evidence="1 10">Cell membrane</location>
        <topology evidence="1 10">Multi-pass membrane protein</topology>
    </subcellularLocation>
</comment>
<feature type="transmembrane region" description="Helical" evidence="10">
    <location>
        <begin position="32"/>
        <end position="53"/>
    </location>
</feature>
<keyword evidence="2" id="KW-1003">Cell membrane</keyword>
<accession>A0AAW2F806</accession>
<evidence type="ECO:0000256" key="4">
    <source>
        <dbReference type="ARBA" id="ARBA00022692"/>
    </source>
</evidence>
<proteinExistence type="inferred from homology"/>
<keyword evidence="8 10" id="KW-0675">Receptor</keyword>
<organism evidence="11 12">
    <name type="scientific">Cardiocondyla obscurior</name>
    <dbReference type="NCBI Taxonomy" id="286306"/>
    <lineage>
        <taxon>Eukaryota</taxon>
        <taxon>Metazoa</taxon>
        <taxon>Ecdysozoa</taxon>
        <taxon>Arthropoda</taxon>
        <taxon>Hexapoda</taxon>
        <taxon>Insecta</taxon>
        <taxon>Pterygota</taxon>
        <taxon>Neoptera</taxon>
        <taxon>Endopterygota</taxon>
        <taxon>Hymenoptera</taxon>
        <taxon>Apocrita</taxon>
        <taxon>Aculeata</taxon>
        <taxon>Formicoidea</taxon>
        <taxon>Formicidae</taxon>
        <taxon>Myrmicinae</taxon>
        <taxon>Cardiocondyla</taxon>
    </lineage>
</organism>
<evidence type="ECO:0000256" key="7">
    <source>
        <dbReference type="ARBA" id="ARBA00023136"/>
    </source>
</evidence>
<evidence type="ECO:0000256" key="8">
    <source>
        <dbReference type="ARBA" id="ARBA00023170"/>
    </source>
</evidence>
<reference evidence="11 12" key="1">
    <citation type="submission" date="2023-03" db="EMBL/GenBank/DDBJ databases">
        <title>High recombination rates correlate with genetic variation in Cardiocondyla obscurior ants.</title>
        <authorList>
            <person name="Errbii M."/>
        </authorList>
    </citation>
    <scope>NUCLEOTIDE SEQUENCE [LARGE SCALE GENOMIC DNA]</scope>
    <source>
        <strain evidence="11">Alpha-2009</strain>
        <tissue evidence="11">Whole body</tissue>
    </source>
</reference>
<dbReference type="GO" id="GO:0004984">
    <property type="term" value="F:olfactory receptor activity"/>
    <property type="evidence" value="ECO:0007669"/>
    <property type="project" value="InterPro"/>
</dbReference>
<dbReference type="InterPro" id="IPR004117">
    <property type="entry name" value="7tm6_olfct_rcpt"/>
</dbReference>
<dbReference type="PANTHER" id="PTHR21137">
    <property type="entry name" value="ODORANT RECEPTOR"/>
    <property type="match status" value="1"/>
</dbReference>
<keyword evidence="6 10" id="KW-1133">Transmembrane helix</keyword>
<evidence type="ECO:0000256" key="3">
    <source>
        <dbReference type="ARBA" id="ARBA00022606"/>
    </source>
</evidence>
<keyword evidence="12" id="KW-1185">Reference proteome</keyword>
<evidence type="ECO:0000313" key="11">
    <source>
        <dbReference type="EMBL" id="KAL0111602.1"/>
    </source>
</evidence>
<dbReference type="GO" id="GO:0005886">
    <property type="term" value="C:plasma membrane"/>
    <property type="evidence" value="ECO:0007669"/>
    <property type="project" value="UniProtKB-SubCell"/>
</dbReference>
<protein>
    <recommendedName>
        <fullName evidence="10">Odorant receptor</fullName>
    </recommendedName>
</protein>
<feature type="transmembrane region" description="Helical" evidence="10">
    <location>
        <begin position="178"/>
        <end position="202"/>
    </location>
</feature>
<evidence type="ECO:0000256" key="5">
    <source>
        <dbReference type="ARBA" id="ARBA00022725"/>
    </source>
</evidence>
<keyword evidence="3 10" id="KW-0716">Sensory transduction</keyword>
<dbReference type="Proteomes" id="UP001430953">
    <property type="component" value="Unassembled WGS sequence"/>
</dbReference>
<keyword evidence="5 10" id="KW-0552">Olfaction</keyword>
<dbReference type="PANTHER" id="PTHR21137:SF35">
    <property type="entry name" value="ODORANT RECEPTOR 19A-RELATED"/>
    <property type="match status" value="1"/>
</dbReference>
<keyword evidence="9 10" id="KW-0807">Transducer</keyword>
<evidence type="ECO:0000256" key="9">
    <source>
        <dbReference type="ARBA" id="ARBA00023224"/>
    </source>
</evidence>
<dbReference type="EMBL" id="JADYXP020000013">
    <property type="protein sequence ID" value="KAL0111602.1"/>
    <property type="molecule type" value="Genomic_DNA"/>
</dbReference>
<evidence type="ECO:0000313" key="12">
    <source>
        <dbReference type="Proteomes" id="UP001430953"/>
    </source>
</evidence>
<comment type="caution">
    <text evidence="11">The sequence shown here is derived from an EMBL/GenBank/DDBJ whole genome shotgun (WGS) entry which is preliminary data.</text>
</comment>
<comment type="similarity">
    <text evidence="10">Belongs to the insect chemoreceptor superfamily. Heteromeric odorant receptor channel (TC 1.A.69) family.</text>
</comment>
<comment type="caution">
    <text evidence="10">Lacks conserved residue(s) required for the propagation of feature annotation.</text>
</comment>
<feature type="transmembrane region" description="Helical" evidence="10">
    <location>
        <begin position="59"/>
        <end position="80"/>
    </location>
</feature>
<name>A0AAW2F806_9HYME</name>
<evidence type="ECO:0000256" key="2">
    <source>
        <dbReference type="ARBA" id="ARBA00022475"/>
    </source>
</evidence>
<feature type="transmembrane region" description="Helical" evidence="10">
    <location>
        <begin position="128"/>
        <end position="151"/>
    </location>
</feature>
<keyword evidence="4 10" id="KW-0812">Transmembrane</keyword>
<evidence type="ECO:0000256" key="10">
    <source>
        <dbReference type="RuleBase" id="RU351113"/>
    </source>
</evidence>
<dbReference type="Pfam" id="PF02949">
    <property type="entry name" value="7tm_6"/>
    <property type="match status" value="1"/>
</dbReference>
<keyword evidence="7 10" id="KW-0472">Membrane</keyword>
<gene>
    <name evidence="11" type="ORF">PUN28_013061</name>
</gene>
<sequence length="389" mass="45201">MSFYDNRYYHFNKSTLCIIGQWPFQSRLKKTIMFSILVSFLSTLIGLQLWGLIMAIPDFGIVMDVVPSMLINNFIVIKLINCLCTKYKMKQLLEYVEEAWKIMHTRPECKILELYAEESRSLIVRYMVAFYSIWIFYCATPIAISKIYTILPTNKTYTPRFLYRVEHVLDTDKYYNLLMLHGFISVFYIVTVVIAVDCFFVLCTQHVCALFKCIKYNVERIQGSDFVLLKPNIADDEAYHALIDCIKLYKHALKFADLLSSAFATCFFITLGNVVISLSFDAAKLTSINSMDEVIRIFAANMGQLLHIYSLSSTSQRLLDHSTEMQEVIYNCNWYKISLRSRHLLQFTLMRTTKPCQIEAGKMFVMSMENFSSILKVSVSYFTMITSLQ</sequence>
<dbReference type="GO" id="GO:0005549">
    <property type="term" value="F:odorant binding"/>
    <property type="evidence" value="ECO:0007669"/>
    <property type="project" value="InterPro"/>
</dbReference>
<evidence type="ECO:0000256" key="6">
    <source>
        <dbReference type="ARBA" id="ARBA00022989"/>
    </source>
</evidence>